<dbReference type="OrthoDB" id="3262817at2759"/>
<dbReference type="KEGG" id="pco:PHACADRAFT_198109"/>
<feature type="compositionally biased region" description="Basic and acidic residues" evidence="1">
    <location>
        <begin position="233"/>
        <end position="247"/>
    </location>
</feature>
<reference evidence="2 3" key="1">
    <citation type="journal article" date="2012" name="BMC Genomics">
        <title>Comparative genomics of the white-rot fungi, Phanerochaete carnosa and P. chrysosporium, to elucidate the genetic basis of the distinct wood types they colonize.</title>
        <authorList>
            <person name="Suzuki H."/>
            <person name="MacDonald J."/>
            <person name="Syed K."/>
            <person name="Salamov A."/>
            <person name="Hori C."/>
            <person name="Aerts A."/>
            <person name="Henrissat B."/>
            <person name="Wiebenga A."/>
            <person name="vanKuyk P.A."/>
            <person name="Barry K."/>
            <person name="Lindquist E."/>
            <person name="LaButti K."/>
            <person name="Lapidus A."/>
            <person name="Lucas S."/>
            <person name="Coutinho P."/>
            <person name="Gong Y."/>
            <person name="Samejima M."/>
            <person name="Mahadevan R."/>
            <person name="Abou-Zaid M."/>
            <person name="de Vries R.P."/>
            <person name="Igarashi K."/>
            <person name="Yadav J.S."/>
            <person name="Grigoriev I.V."/>
            <person name="Master E.R."/>
        </authorList>
    </citation>
    <scope>NUCLEOTIDE SEQUENCE [LARGE SCALE GENOMIC DNA]</scope>
    <source>
        <strain evidence="2 3">HHB-10118-sp</strain>
    </source>
</reference>
<name>K5W414_PHACS</name>
<evidence type="ECO:0000256" key="1">
    <source>
        <dbReference type="SAM" id="MobiDB-lite"/>
    </source>
</evidence>
<feature type="compositionally biased region" description="Polar residues" evidence="1">
    <location>
        <begin position="280"/>
        <end position="293"/>
    </location>
</feature>
<feature type="compositionally biased region" description="Basic and acidic residues" evidence="1">
    <location>
        <begin position="210"/>
        <end position="221"/>
    </location>
</feature>
<feature type="compositionally biased region" description="Low complexity" evidence="1">
    <location>
        <begin position="134"/>
        <end position="160"/>
    </location>
</feature>
<dbReference type="RefSeq" id="XP_007398367.1">
    <property type="nucleotide sequence ID" value="XM_007398305.1"/>
</dbReference>
<sequence length="398" mass="43228">MIFTNPANQDAKSSANLLVLKYGTEHVLIGMPDAYDAIVGTAKQEFSIAEDEQIQLFTEDVFSGRERTAVRITAGAWQGLMPLLATVEVKRVQPARDATGMQTPGPSAGPSQSTAAESQKAKIPSPPEEEPTSRARPSASRSAQSTGKTPASKSSAKAASLRLSVQPSSSPLKKATKQPAKQEPTLPHLDEEEEHDPAPRSPMKKNAKRRVIDSDGERDGGDTGSAKRRRTSDRRADSEAQVKEELQVKPQPAMARSEALKATVARASPLRTPKREPLQQVPSTPSRAAQPQLNAGPEPYNPDASFVISVALATADGADNDEDNESGSQFKTKNKHTVRKVLWTACRTFGMQEQYEKVGLYMRDDEGCDHFCLEDKTVGELGITADTYLSVRYVDEED</sequence>
<feature type="region of interest" description="Disordered" evidence="1">
    <location>
        <begin position="97"/>
        <end position="304"/>
    </location>
</feature>
<protein>
    <submittedName>
        <fullName evidence="2">Uncharacterized protein</fullName>
    </submittedName>
</protein>
<dbReference type="Proteomes" id="UP000008370">
    <property type="component" value="Unassembled WGS sequence"/>
</dbReference>
<evidence type="ECO:0000313" key="2">
    <source>
        <dbReference type="EMBL" id="EKM53684.1"/>
    </source>
</evidence>
<gene>
    <name evidence="2" type="ORF">PHACADRAFT_198109</name>
</gene>
<dbReference type="HOGENOM" id="CLU_669086_0_0_1"/>
<dbReference type="STRING" id="650164.K5W414"/>
<proteinExistence type="predicted"/>
<dbReference type="GeneID" id="18911297"/>
<dbReference type="EMBL" id="JH930474">
    <property type="protein sequence ID" value="EKM53684.1"/>
    <property type="molecule type" value="Genomic_DNA"/>
</dbReference>
<evidence type="ECO:0000313" key="3">
    <source>
        <dbReference type="Proteomes" id="UP000008370"/>
    </source>
</evidence>
<dbReference type="AlphaFoldDB" id="K5W414"/>
<feature type="compositionally biased region" description="Polar residues" evidence="1">
    <location>
        <begin position="100"/>
        <end position="117"/>
    </location>
</feature>
<dbReference type="InParanoid" id="K5W414"/>
<keyword evidence="3" id="KW-1185">Reference proteome</keyword>
<organism evidence="2 3">
    <name type="scientific">Phanerochaete carnosa (strain HHB-10118-sp)</name>
    <name type="common">White-rot fungus</name>
    <name type="synonym">Peniophora carnosa</name>
    <dbReference type="NCBI Taxonomy" id="650164"/>
    <lineage>
        <taxon>Eukaryota</taxon>
        <taxon>Fungi</taxon>
        <taxon>Dikarya</taxon>
        <taxon>Basidiomycota</taxon>
        <taxon>Agaricomycotina</taxon>
        <taxon>Agaricomycetes</taxon>
        <taxon>Polyporales</taxon>
        <taxon>Phanerochaetaceae</taxon>
        <taxon>Phanerochaete</taxon>
    </lineage>
</organism>
<accession>K5W414</accession>